<keyword evidence="2" id="KW-0456">Lyase</keyword>
<reference evidence="3 4" key="1">
    <citation type="submission" date="2019-09" db="EMBL/GenBank/DDBJ databases">
        <title>Mumia zhuanghuii sp. nov. isolated from the intestinal contents of plateau pika (Ochotona curzoniae) in the Qinghai-Tibet plateau of China.</title>
        <authorList>
            <person name="Tian Z."/>
        </authorList>
    </citation>
    <scope>NUCLEOTIDE SEQUENCE [LARGE SCALE GENOMIC DNA]</scope>
    <source>
        <strain evidence="4">350</strain>
    </source>
</reference>
<name>A0A5Q6RRC8_9ACTN</name>
<dbReference type="CDD" id="cd03416">
    <property type="entry name" value="CbiX_SirB_N"/>
    <property type="match status" value="1"/>
</dbReference>
<keyword evidence="1" id="KW-0479">Metal-binding</keyword>
<proteinExistence type="predicted"/>
<dbReference type="InterPro" id="IPR050963">
    <property type="entry name" value="Sirohydro_Cobaltochel/CbiX"/>
</dbReference>
<dbReference type="Gene3D" id="3.40.50.1400">
    <property type="match status" value="2"/>
</dbReference>
<comment type="caution">
    <text evidence="3">The sequence shown here is derived from an EMBL/GenBank/DDBJ whole genome shotgun (WGS) entry which is preliminary data.</text>
</comment>
<dbReference type="RefSeq" id="WP_149770785.1">
    <property type="nucleotide sequence ID" value="NZ_VDFQ02000005.1"/>
</dbReference>
<sequence length="234" mass="24098">MTTLVACSHGTRDAAGQAAIARLVDAVTRALPGLAVAPTYVDVQQPQVAEVVGETGGPTVVVPLLLSSGYHVHVDIASAVAGRDEVVAAPALGPDPVLAGLLVKRLRQVGLRSTDKVVLAAAGSSDPQARRDTERAAALLATALGRPVALGHVGGPQRHVAEVVEQLGRDRTSGRTVVSPYLLAPGWFRDRLDGVGADLVSAPLLDGGEPDARLTGLVVRRFLDARGRAYAQAA</sequence>
<dbReference type="PANTHER" id="PTHR33542">
    <property type="entry name" value="SIROHYDROCHLORIN FERROCHELATASE, CHLOROPLASTIC"/>
    <property type="match status" value="1"/>
</dbReference>
<dbReference type="GO" id="GO:0046872">
    <property type="term" value="F:metal ion binding"/>
    <property type="evidence" value="ECO:0007669"/>
    <property type="project" value="UniProtKB-KW"/>
</dbReference>
<dbReference type="OrthoDB" id="7345302at2"/>
<organism evidence="3 4">
    <name type="scientific">Mumia zhuanghuii</name>
    <dbReference type="NCBI Taxonomy" id="2585211"/>
    <lineage>
        <taxon>Bacteria</taxon>
        <taxon>Bacillati</taxon>
        <taxon>Actinomycetota</taxon>
        <taxon>Actinomycetes</taxon>
        <taxon>Propionibacteriales</taxon>
        <taxon>Nocardioidaceae</taxon>
        <taxon>Mumia</taxon>
    </lineage>
</organism>
<evidence type="ECO:0000313" key="3">
    <source>
        <dbReference type="EMBL" id="KAA1420616.1"/>
    </source>
</evidence>
<dbReference type="SUPFAM" id="SSF53800">
    <property type="entry name" value="Chelatase"/>
    <property type="match status" value="1"/>
</dbReference>
<dbReference type="AlphaFoldDB" id="A0A5Q6RRC8"/>
<dbReference type="Pfam" id="PF01903">
    <property type="entry name" value="CbiX"/>
    <property type="match status" value="2"/>
</dbReference>
<dbReference type="PANTHER" id="PTHR33542:SF5">
    <property type="entry name" value="FERROCHELATASE CHE1"/>
    <property type="match status" value="1"/>
</dbReference>
<evidence type="ECO:0000313" key="4">
    <source>
        <dbReference type="Proteomes" id="UP000307768"/>
    </source>
</evidence>
<dbReference type="Proteomes" id="UP000307768">
    <property type="component" value="Unassembled WGS sequence"/>
</dbReference>
<gene>
    <name evidence="3" type="ORF">FE697_016850</name>
</gene>
<accession>A0A5Q6RRC8</accession>
<evidence type="ECO:0000256" key="2">
    <source>
        <dbReference type="ARBA" id="ARBA00023239"/>
    </source>
</evidence>
<dbReference type="EMBL" id="VDFQ02000005">
    <property type="protein sequence ID" value="KAA1420616.1"/>
    <property type="molecule type" value="Genomic_DNA"/>
</dbReference>
<evidence type="ECO:0000256" key="1">
    <source>
        <dbReference type="ARBA" id="ARBA00022723"/>
    </source>
</evidence>
<dbReference type="InterPro" id="IPR002762">
    <property type="entry name" value="CbiX-like"/>
</dbReference>
<dbReference type="GO" id="GO:0016829">
    <property type="term" value="F:lyase activity"/>
    <property type="evidence" value="ECO:0007669"/>
    <property type="project" value="UniProtKB-KW"/>
</dbReference>
<protein>
    <submittedName>
        <fullName evidence="3">Sirohydrochlorin chelatase</fullName>
    </submittedName>
</protein>